<proteinExistence type="predicted"/>
<evidence type="ECO:0000256" key="1">
    <source>
        <dbReference type="SAM" id="MobiDB-lite"/>
    </source>
</evidence>
<name>A0ABV2UHK4_9ACTN</name>
<sequence length="90" mass="10048">MAQNSGRQVYFLLQRQVLGQFVVAAPEAVLNDGAVERRVHGPSSTGGAAQEIRRNGRGGMSMRELERKRKAMWRTVRKAWIRPGRNQAGS</sequence>
<gene>
    <name evidence="2" type="ORF">ABZV61_32145</name>
</gene>
<dbReference type="EMBL" id="JBEXIP010000036">
    <property type="protein sequence ID" value="MET8437327.1"/>
    <property type="molecule type" value="Genomic_DNA"/>
</dbReference>
<dbReference type="RefSeq" id="WP_356503287.1">
    <property type="nucleotide sequence ID" value="NZ_JBEXEF010000221.1"/>
</dbReference>
<comment type="caution">
    <text evidence="2">The sequence shown here is derived from an EMBL/GenBank/DDBJ whole genome shotgun (WGS) entry which is preliminary data.</text>
</comment>
<reference evidence="2 3" key="1">
    <citation type="submission" date="2024-06" db="EMBL/GenBank/DDBJ databases">
        <title>The Natural Products Discovery Center: Release of the First 8490 Sequenced Strains for Exploring Actinobacteria Biosynthetic Diversity.</title>
        <authorList>
            <person name="Kalkreuter E."/>
            <person name="Kautsar S.A."/>
            <person name="Yang D."/>
            <person name="Bader C.D."/>
            <person name="Teijaro C.N."/>
            <person name="Fluegel L."/>
            <person name="Davis C.M."/>
            <person name="Simpson J.R."/>
            <person name="Lauterbach L."/>
            <person name="Steele A.D."/>
            <person name="Gui C."/>
            <person name="Meng S."/>
            <person name="Li G."/>
            <person name="Viehrig K."/>
            <person name="Ye F."/>
            <person name="Su P."/>
            <person name="Kiefer A.F."/>
            <person name="Nichols A."/>
            <person name="Cepeda A.J."/>
            <person name="Yan W."/>
            <person name="Fan B."/>
            <person name="Jiang Y."/>
            <person name="Adhikari A."/>
            <person name="Zheng C.-J."/>
            <person name="Schuster L."/>
            <person name="Cowan T.M."/>
            <person name="Smanski M.J."/>
            <person name="Chevrette M.G."/>
            <person name="De Carvalho L.P.S."/>
            <person name="Shen B."/>
        </authorList>
    </citation>
    <scope>NUCLEOTIDE SEQUENCE [LARGE SCALE GENOMIC DNA]</scope>
    <source>
        <strain evidence="2 3">NPDC005137</strain>
    </source>
</reference>
<evidence type="ECO:0000313" key="2">
    <source>
        <dbReference type="EMBL" id="MET8437327.1"/>
    </source>
</evidence>
<protein>
    <submittedName>
        <fullName evidence="2">Uncharacterized protein</fullName>
    </submittedName>
</protein>
<dbReference type="Proteomes" id="UP001550044">
    <property type="component" value="Unassembled WGS sequence"/>
</dbReference>
<evidence type="ECO:0000313" key="3">
    <source>
        <dbReference type="Proteomes" id="UP001550044"/>
    </source>
</evidence>
<feature type="region of interest" description="Disordered" evidence="1">
    <location>
        <begin position="37"/>
        <end position="66"/>
    </location>
</feature>
<organism evidence="2 3">
    <name type="scientific">Streptomyces sp. 900116325</name>
    <dbReference type="NCBI Taxonomy" id="3154295"/>
    <lineage>
        <taxon>Bacteria</taxon>
        <taxon>Bacillati</taxon>
        <taxon>Actinomycetota</taxon>
        <taxon>Actinomycetes</taxon>
        <taxon>Kitasatosporales</taxon>
        <taxon>Streptomycetaceae</taxon>
        <taxon>Streptomyces</taxon>
    </lineage>
</organism>
<accession>A0ABV2UHK4</accession>
<keyword evidence="3" id="KW-1185">Reference proteome</keyword>